<dbReference type="SUPFAM" id="SSF56322">
    <property type="entry name" value="ADC synthase"/>
    <property type="match status" value="1"/>
</dbReference>
<dbReference type="UniPathway" id="UPA00035">
    <property type="reaction ID" value="UER00040"/>
</dbReference>
<dbReference type="PANTHER" id="PTHR11236">
    <property type="entry name" value="AMINOBENZOATE/ANTHRANILATE SYNTHASE"/>
    <property type="match status" value="1"/>
</dbReference>
<reference evidence="8" key="2">
    <citation type="submission" date="2020-09" db="EMBL/GenBank/DDBJ databases">
        <authorList>
            <person name="Sun Q."/>
            <person name="Ohkuma M."/>
        </authorList>
    </citation>
    <scope>NUCLEOTIDE SEQUENCE</scope>
    <source>
        <strain evidence="8">JCM 11219</strain>
    </source>
</reference>
<keyword evidence="4" id="KW-0822">Tryptophan biosynthesis</keyword>
<dbReference type="InterPro" id="IPR015890">
    <property type="entry name" value="Chorismate_C"/>
</dbReference>
<evidence type="ECO:0000313" key="8">
    <source>
        <dbReference type="EMBL" id="GGI74914.1"/>
    </source>
</evidence>
<dbReference type="EMBL" id="BMNM01000003">
    <property type="protein sequence ID" value="GGI74914.1"/>
    <property type="molecule type" value="Genomic_DNA"/>
</dbReference>
<evidence type="ECO:0000313" key="9">
    <source>
        <dbReference type="Proteomes" id="UP000657075"/>
    </source>
</evidence>
<dbReference type="InterPro" id="IPR019999">
    <property type="entry name" value="Anth_synth_I-like"/>
</dbReference>
<dbReference type="PRINTS" id="PR00095">
    <property type="entry name" value="ANTSNTHASEI"/>
</dbReference>
<dbReference type="Proteomes" id="UP000657075">
    <property type="component" value="Unassembled WGS sequence"/>
</dbReference>
<comment type="catalytic activity">
    <reaction evidence="5">
        <text>chorismate + L-glutamine = anthranilate + pyruvate + L-glutamate + H(+)</text>
        <dbReference type="Rhea" id="RHEA:21732"/>
        <dbReference type="ChEBI" id="CHEBI:15361"/>
        <dbReference type="ChEBI" id="CHEBI:15378"/>
        <dbReference type="ChEBI" id="CHEBI:16567"/>
        <dbReference type="ChEBI" id="CHEBI:29748"/>
        <dbReference type="ChEBI" id="CHEBI:29985"/>
        <dbReference type="ChEBI" id="CHEBI:58359"/>
        <dbReference type="EC" id="4.1.3.27"/>
    </reaction>
</comment>
<organism evidence="8 9">
    <name type="scientific">Vulcanisaeta souniana JCM 11219</name>
    <dbReference type="NCBI Taxonomy" id="1293586"/>
    <lineage>
        <taxon>Archaea</taxon>
        <taxon>Thermoproteota</taxon>
        <taxon>Thermoprotei</taxon>
        <taxon>Thermoproteales</taxon>
        <taxon>Thermoproteaceae</taxon>
        <taxon>Vulcanisaeta</taxon>
    </lineage>
</organism>
<evidence type="ECO:0000256" key="4">
    <source>
        <dbReference type="ARBA" id="ARBA00022822"/>
    </source>
</evidence>
<proteinExistence type="inferred from homology"/>
<evidence type="ECO:0000256" key="3">
    <source>
        <dbReference type="ARBA" id="ARBA00012266"/>
    </source>
</evidence>
<comment type="similarity">
    <text evidence="2">Belongs to the anthranilate synthase component I family.</text>
</comment>
<dbReference type="GeneID" id="76206994"/>
<keyword evidence="10" id="KW-1185">Reference proteome</keyword>
<dbReference type="Proteomes" id="UP001060771">
    <property type="component" value="Chromosome"/>
</dbReference>
<reference evidence="10" key="3">
    <citation type="submission" date="2022-09" db="EMBL/GenBank/DDBJ databases">
        <title>Complete genome sequence of Vulcanisaeta souniana.</title>
        <authorList>
            <person name="Kato S."/>
            <person name="Itoh T."/>
            <person name="Ohkuma M."/>
        </authorList>
    </citation>
    <scope>NUCLEOTIDE SEQUENCE [LARGE SCALE GENOMIC DNA]</scope>
    <source>
        <strain evidence="10">JCM 11219</strain>
    </source>
</reference>
<evidence type="ECO:0000256" key="2">
    <source>
        <dbReference type="ARBA" id="ARBA00009562"/>
    </source>
</evidence>
<dbReference type="GO" id="GO:0004049">
    <property type="term" value="F:anthranilate synthase activity"/>
    <property type="evidence" value="ECO:0007669"/>
    <property type="project" value="UniProtKB-EC"/>
</dbReference>
<comment type="pathway">
    <text evidence="1">Amino-acid biosynthesis; L-tryptophan biosynthesis; L-tryptophan from chorismate: step 1/5.</text>
</comment>
<evidence type="ECO:0000259" key="6">
    <source>
        <dbReference type="Pfam" id="PF00425"/>
    </source>
</evidence>
<dbReference type="Gene3D" id="3.60.120.10">
    <property type="entry name" value="Anthranilate synthase"/>
    <property type="match status" value="1"/>
</dbReference>
<keyword evidence="4" id="KW-0057">Aromatic amino acid biosynthesis</keyword>
<dbReference type="GO" id="GO:0000162">
    <property type="term" value="P:L-tryptophan biosynthetic process"/>
    <property type="evidence" value="ECO:0007669"/>
    <property type="project" value="UniProtKB-UniPathway"/>
</dbReference>
<dbReference type="RefSeq" id="WP_229709761.1">
    <property type="nucleotide sequence ID" value="NZ_AP026830.1"/>
</dbReference>
<accession>A0A830E8Q3</accession>
<dbReference type="InterPro" id="IPR005801">
    <property type="entry name" value="ADC_synthase"/>
</dbReference>
<evidence type="ECO:0000256" key="1">
    <source>
        <dbReference type="ARBA" id="ARBA00004873"/>
    </source>
</evidence>
<evidence type="ECO:0000313" key="7">
    <source>
        <dbReference type="EMBL" id="BDR92353.1"/>
    </source>
</evidence>
<evidence type="ECO:0000313" key="10">
    <source>
        <dbReference type="Proteomes" id="UP001060771"/>
    </source>
</evidence>
<name>A0A830E8Q3_9CREN</name>
<feature type="domain" description="Chorismate-utilising enzyme C-terminal" evidence="6">
    <location>
        <begin position="158"/>
        <end position="410"/>
    </location>
</feature>
<gene>
    <name evidence="8" type="ORF">GCM10007112_09640</name>
    <name evidence="7" type="ORF">Vsou_14460</name>
</gene>
<dbReference type="AlphaFoldDB" id="A0A830E8Q3"/>
<dbReference type="Pfam" id="PF00425">
    <property type="entry name" value="Chorismate_bind"/>
    <property type="match status" value="1"/>
</dbReference>
<reference evidence="7" key="4">
    <citation type="journal article" date="2023" name="Microbiol. Resour. Announc.">
        <title>Complete Genome Sequence of Vulcanisaeta souniana Strain IC-059, a Hyperthermophilic Archaeon Isolated from Hot Spring Water in Japan.</title>
        <authorList>
            <person name="Kato S."/>
            <person name="Itoh T."/>
            <person name="Wu L."/>
            <person name="Ma J."/>
            <person name="Ohkuma M."/>
        </authorList>
    </citation>
    <scope>NUCLEOTIDE SEQUENCE</scope>
    <source>
        <strain evidence="7">JCM 11219</strain>
    </source>
</reference>
<sequence>MSSIKKVPIQYLPRPRELVNQLLKSGEDFAILLESGPGFPERSRYTIVAWGVSRHLVVDWDDDLYGELKELTGGLGKFENGDIALGYLSYEAVIHIEPYLRNYVKRPQWPIAEFFIPSNVVIYDNLLGRGYVKGELPNKDAVDVGNFEVIDKIEGTRREDFVRWVENSLEDIRNGEVFQIVLSRYEDYSVRGDVMNLYTRLADLNPSPYMYIAKFSDKYIVGTSPELLVKIDGDRVETHPIAGTRPRGKDPLEDLRLEEELISSIKDRAEHVMLVDLARNDIGRVCRFGTVRVKELYAIEKYQSVQHLVSRVEGILERGNDAVDALFATFPAGTVSGAPKPRAMELIAKYEDTARGPYAGVIGLLHGGGGEFAIMIRTLFLRGSIARIQAGAGIVYDSIPELEFQETEHKLGSLKSAMGGDLGGASGYHR</sequence>
<keyword evidence="4" id="KW-0028">Amino-acid biosynthesis</keyword>
<dbReference type="EC" id="4.1.3.27" evidence="3"/>
<dbReference type="PANTHER" id="PTHR11236:SF9">
    <property type="entry name" value="ANTHRANILATE SYNTHASE COMPONENT 1"/>
    <property type="match status" value="1"/>
</dbReference>
<dbReference type="EMBL" id="AP026830">
    <property type="protein sequence ID" value="BDR92353.1"/>
    <property type="molecule type" value="Genomic_DNA"/>
</dbReference>
<protein>
    <recommendedName>
        <fullName evidence="3">anthranilate synthase</fullName>
        <ecNumber evidence="3">4.1.3.27</ecNumber>
    </recommendedName>
</protein>
<evidence type="ECO:0000256" key="5">
    <source>
        <dbReference type="ARBA" id="ARBA00047683"/>
    </source>
</evidence>
<reference evidence="8" key="1">
    <citation type="journal article" date="2014" name="Int. J. Syst. Evol. Microbiol.">
        <title>Complete genome sequence of Corynebacterium casei LMG S-19264T (=DSM 44701T), isolated from a smear-ripened cheese.</title>
        <authorList>
            <consortium name="US DOE Joint Genome Institute (JGI-PGF)"/>
            <person name="Walter F."/>
            <person name="Albersmeier A."/>
            <person name="Kalinowski J."/>
            <person name="Ruckert C."/>
        </authorList>
    </citation>
    <scope>NUCLEOTIDE SEQUENCE</scope>
    <source>
        <strain evidence="8">JCM 11219</strain>
    </source>
</reference>